<keyword evidence="5" id="KW-0378">Hydrolase</keyword>
<evidence type="ECO:0000259" key="9">
    <source>
        <dbReference type="PROSITE" id="PS50994"/>
    </source>
</evidence>
<evidence type="ECO:0000256" key="5">
    <source>
        <dbReference type="ARBA" id="ARBA00022801"/>
    </source>
</evidence>
<dbReference type="InterPro" id="IPR021109">
    <property type="entry name" value="Peptidase_aspartic_dom_sf"/>
</dbReference>
<sequence>MSTFRGCRARLTNAINTVKRLVNAAEINYGTSYQSNAAPDVQLHALQRRSLDIMTMKLNIETARDTFQDRHEYILDFIGRQTNSDELTTTFEEYWEYHNGDDVEAQANIMIANLDDLLLKERELADSIRLEQERTSAHQNTINTSNNLEHHIHQHRGESPQDRVYSSPSEHLTHHSNQPPSPPPSVDLASVQLRKVELPTFDGDFAMYYDFWAKFKAAVHDNPNLTTAAKFIHLANSLKGSAALVVQGYDITDPANYQLAVEALRRRYDRPQFTHHFFLQKLENLPVSSASASAQRDTLCQVQACILQLNRFEDTSTSLALKKLIRNKFPRETQLEVNRMEHRSGITWRMSEFLAGLDEFIQELEKLDDSQFSSEPIEPVLNTISPVNRSRSPSPEPYDPQGCCFCGSYNHQSTYCRAPMRPYIRRMAVRNFNLCWKCLRQGHTANTCHYPTCPHCGADHHEILCTFRPSSRSQHQSQRRRDEHRHHDGRNTYRQPRERFPSRDSSRDSMISYIPHTHRRDRNYHYYSPRRTYSPSPLRRISRDRYYYHSPRREYSPYRGYRRVSDRAYHHGRRYRTPSASPPRSVRFRNMPRDSLSPIRRRHYAYRNTRLNTTDDTDDERFNAYMSDDSFTLLSHPEHHQSLLMTVKGHIRNEKTGTLQPVNIMLDSGAQTSFITKDAASRLSLQPEDTRPLTVVGFGGHKSSEESGIVTTKLIDKSNKPLSVKLRTREVLTKPFKPYHLSSEDRHTLRSYHINPDSLSARRHVTPDILLASAQLSPVPPFFVDLLRLATQKPVTTSLPSPQQEDTITQFWDLDRPGITEDPDPSVDKDEDARILKRFQDTAQIIDGYLHVQFPWKTSHPKLADNKMLALKRLQSQFRSFQSKQHLWKEYANTINDYHDKGIIEEVDEYQFDDHRVYYIPHQAVIKETSATTKLRVVFDASSHYKGAPSLNDCLHSGPAILPDLVGILLRSRLSRYLLVADVEKAFLQIRLQQNQRDATRFLWLRNPYLPPTPDNIRIFRFTRVPFGITASPFLLAASIIYYLHQEPSKPLNKEIEKNTYVDNVILGASSERQAIKKYHSSKTLFDSMHMNLREFLCNSDVVNDSIEPSDRVKNPSSAKLLGIPWNPQADTILIPFKTTSQDVYSKRTALSACSSTFDPLGLLTPFLAPFKIFIQDIWKKGYLWDEPFREEDHQQWQELVQHLKHPLPPLPRFIASSDAAATYELAVFGDASKRLFACCAYLICRTSHSTTSQLVMAKSLLAPSKQQVTMPRLELLASLISVRLARFLHSHLHLKITTIHFFSDSLIALHWIHSTRPLKRFVQNRVDQIRTILTTFTSADIQTKFYYVQSEVNPADCATRGLSTKEGKNHIWWQGPPFLRKPPSEWPKAETEFALPPDMGSEAEYEFRAITVIPHQPYQSPFRFGATSSYLKLIRSTAYVLKFVKALFIRTGIRSKTLNLTTIIPSKDISAREIITAETLLITEHYKECETTLKRLPLDQLNAHRSSDGLIRCPNRLDNTRTSHQSSAPILLLPEHRLVHLLVMYYHKTHYHTGVHATIASLRSSYLIPHIKSTVTRILRLCTTCRKAQGHAYRYPEMPSLPPERVNRSRPFQNVGLDYLGPVYYRDQLHSQAKIWICLFTCMATRAVHLELVHNNTTYEFLLALRRFIARRGTPDLIISDNATTFTSGNDALQKIIYNKDTIKKLSAQFANRRITWKFNTPLSPWKGGFYERLVGLFKSAFKKAIHHTLLPLSQLHTLVAEIEAVLNSRPLLSVSDTSSSPLVLRPMDFISPQVELQLPPHQRNHPYFPPHRLSDWYAETLEVLNKFWDIWHKDYLSAIAQRHQQRIRQGRSTPLVPSVGDVVLVAEKNIPRGQWPLAIITSIRHSKTNVPRSVTVRMANGHELQRSVNQLYPLEVTAKEDPKPYDKPKPTRIQPPRAAKRVRFALGTKHSHISRSYNIIYTRPPHAGWDGNTRPTTFALPDDYLLVRVEFAASHAVRSTPPMSSRCQPSHPSQPTNVEPLNSVHHRAAALPRHHINVMPSPVNVFDHATPVQRHSINPTPSPIKQVIQVPFLLPPTIDHLQFISCDTYDQETLASGQTLRRTVGNPLGKHVRRLV</sequence>
<dbReference type="InterPro" id="IPR043128">
    <property type="entry name" value="Rev_trsase/Diguanyl_cyclase"/>
</dbReference>
<dbReference type="Pfam" id="PF05380">
    <property type="entry name" value="Peptidase_A17"/>
    <property type="match status" value="1"/>
</dbReference>
<comment type="caution">
    <text evidence="10">The sequence shown here is derived from an EMBL/GenBank/DDBJ whole genome shotgun (WGS) entry which is preliminary data.</text>
</comment>
<evidence type="ECO:0000256" key="3">
    <source>
        <dbReference type="ARBA" id="ARBA00022722"/>
    </source>
</evidence>
<feature type="compositionally biased region" description="Polar residues" evidence="7">
    <location>
        <begin position="164"/>
        <end position="178"/>
    </location>
</feature>
<dbReference type="Pfam" id="PF17921">
    <property type="entry name" value="Integrase_H2C2"/>
    <property type="match status" value="1"/>
</dbReference>
<dbReference type="Pfam" id="PF13650">
    <property type="entry name" value="Asp_protease_2"/>
    <property type="match status" value="1"/>
</dbReference>
<dbReference type="SUPFAM" id="SSF56672">
    <property type="entry name" value="DNA/RNA polymerases"/>
    <property type="match status" value="1"/>
</dbReference>
<dbReference type="InterPro" id="IPR001969">
    <property type="entry name" value="Aspartic_peptidase_AS"/>
</dbReference>
<evidence type="ECO:0000256" key="6">
    <source>
        <dbReference type="ARBA" id="ARBA00022918"/>
    </source>
</evidence>
<dbReference type="InterPro" id="IPR041588">
    <property type="entry name" value="Integrase_H2C2"/>
</dbReference>
<dbReference type="InterPro" id="IPR005312">
    <property type="entry name" value="DUF1759"/>
</dbReference>
<evidence type="ECO:0000256" key="4">
    <source>
        <dbReference type="ARBA" id="ARBA00022759"/>
    </source>
</evidence>
<dbReference type="PROSITE" id="PS50994">
    <property type="entry name" value="INTEGRASE"/>
    <property type="match status" value="1"/>
</dbReference>
<dbReference type="Proteomes" id="UP000024635">
    <property type="component" value="Unassembled WGS sequence"/>
</dbReference>
<dbReference type="PANTHER" id="PTHR47331:SF1">
    <property type="entry name" value="GAG-LIKE PROTEIN"/>
    <property type="match status" value="1"/>
</dbReference>
<organism evidence="10 11">
    <name type="scientific">Ancylostoma ceylanicum</name>
    <dbReference type="NCBI Taxonomy" id="53326"/>
    <lineage>
        <taxon>Eukaryota</taxon>
        <taxon>Metazoa</taxon>
        <taxon>Ecdysozoa</taxon>
        <taxon>Nematoda</taxon>
        <taxon>Chromadorea</taxon>
        <taxon>Rhabditida</taxon>
        <taxon>Rhabditina</taxon>
        <taxon>Rhabditomorpha</taxon>
        <taxon>Strongyloidea</taxon>
        <taxon>Ancylostomatidae</taxon>
        <taxon>Ancylostomatinae</taxon>
        <taxon>Ancylostoma</taxon>
    </lineage>
</organism>
<dbReference type="GO" id="GO:0003964">
    <property type="term" value="F:RNA-directed DNA polymerase activity"/>
    <property type="evidence" value="ECO:0007669"/>
    <property type="project" value="UniProtKB-KW"/>
</dbReference>
<dbReference type="GO" id="GO:0015074">
    <property type="term" value="P:DNA integration"/>
    <property type="evidence" value="ECO:0007669"/>
    <property type="project" value="InterPro"/>
</dbReference>
<dbReference type="InterPro" id="IPR043502">
    <property type="entry name" value="DNA/RNA_pol_sf"/>
</dbReference>
<evidence type="ECO:0000256" key="7">
    <source>
        <dbReference type="SAM" id="MobiDB-lite"/>
    </source>
</evidence>
<dbReference type="Pfam" id="PF00078">
    <property type="entry name" value="RVT_1"/>
    <property type="match status" value="1"/>
</dbReference>
<dbReference type="InterPro" id="IPR008042">
    <property type="entry name" value="Retrotrans_Pao"/>
</dbReference>
<dbReference type="STRING" id="53326.A0A016U111"/>
<dbReference type="CDD" id="cd00303">
    <property type="entry name" value="retropepsin_like"/>
    <property type="match status" value="1"/>
</dbReference>
<dbReference type="InterPro" id="IPR036397">
    <property type="entry name" value="RNaseH_sf"/>
</dbReference>
<dbReference type="Gene3D" id="3.30.70.270">
    <property type="match status" value="1"/>
</dbReference>
<dbReference type="InterPro" id="IPR001995">
    <property type="entry name" value="Peptidase_A2_cat"/>
</dbReference>
<evidence type="ECO:0000256" key="2">
    <source>
        <dbReference type="ARBA" id="ARBA00022695"/>
    </source>
</evidence>
<reference evidence="11" key="1">
    <citation type="journal article" date="2015" name="Nat. Genet.">
        <title>The genome and transcriptome of the zoonotic hookworm Ancylostoma ceylanicum identify infection-specific gene families.</title>
        <authorList>
            <person name="Schwarz E.M."/>
            <person name="Hu Y."/>
            <person name="Antoshechkin I."/>
            <person name="Miller M.M."/>
            <person name="Sternberg P.W."/>
            <person name="Aroian R.V."/>
        </authorList>
    </citation>
    <scope>NUCLEOTIDE SEQUENCE</scope>
    <source>
        <strain evidence="11">HY135</strain>
    </source>
</reference>
<dbReference type="EMBL" id="JARK01001401">
    <property type="protein sequence ID" value="EYC08666.1"/>
    <property type="molecule type" value="Genomic_DNA"/>
</dbReference>
<evidence type="ECO:0000256" key="1">
    <source>
        <dbReference type="ARBA" id="ARBA00022679"/>
    </source>
</evidence>
<dbReference type="SUPFAM" id="SSF53098">
    <property type="entry name" value="Ribonuclease H-like"/>
    <property type="match status" value="1"/>
</dbReference>
<dbReference type="Gene3D" id="2.40.70.10">
    <property type="entry name" value="Acid Proteases"/>
    <property type="match status" value="1"/>
</dbReference>
<dbReference type="PANTHER" id="PTHR47331">
    <property type="entry name" value="PHD-TYPE DOMAIN-CONTAINING PROTEIN"/>
    <property type="match status" value="1"/>
</dbReference>
<dbReference type="Gene3D" id="1.10.340.70">
    <property type="match status" value="1"/>
</dbReference>
<dbReference type="GO" id="GO:0042575">
    <property type="term" value="C:DNA polymerase complex"/>
    <property type="evidence" value="ECO:0007669"/>
    <property type="project" value="UniProtKB-ARBA"/>
</dbReference>
<evidence type="ECO:0000313" key="10">
    <source>
        <dbReference type="EMBL" id="EYC08666.1"/>
    </source>
</evidence>
<proteinExistence type="predicted"/>
<keyword evidence="4" id="KW-0255">Endonuclease</keyword>
<feature type="compositionally biased region" description="Basic and acidic residues" evidence="7">
    <location>
        <begin position="479"/>
        <end position="507"/>
    </location>
</feature>
<dbReference type="GO" id="GO:0003676">
    <property type="term" value="F:nucleic acid binding"/>
    <property type="evidence" value="ECO:0007669"/>
    <property type="project" value="InterPro"/>
</dbReference>
<accession>A0A016U111</accession>
<feature type="region of interest" description="Disordered" evidence="7">
    <location>
        <begin position="2001"/>
        <end position="2020"/>
    </location>
</feature>
<dbReference type="Pfam" id="PF18701">
    <property type="entry name" value="DUF5641"/>
    <property type="match status" value="1"/>
</dbReference>
<keyword evidence="1" id="KW-0808">Transferase</keyword>
<dbReference type="InterPro" id="IPR001584">
    <property type="entry name" value="Integrase_cat-core"/>
</dbReference>
<dbReference type="GO" id="GO:0004190">
    <property type="term" value="F:aspartic-type endopeptidase activity"/>
    <property type="evidence" value="ECO:0007669"/>
    <property type="project" value="InterPro"/>
</dbReference>
<evidence type="ECO:0000259" key="8">
    <source>
        <dbReference type="PROSITE" id="PS50175"/>
    </source>
</evidence>
<dbReference type="InterPro" id="IPR000477">
    <property type="entry name" value="RT_dom"/>
</dbReference>
<dbReference type="PROSITE" id="PS00141">
    <property type="entry name" value="ASP_PROTEASE"/>
    <property type="match status" value="1"/>
</dbReference>
<dbReference type="Pfam" id="PF03564">
    <property type="entry name" value="DUF1759"/>
    <property type="match status" value="1"/>
</dbReference>
<dbReference type="InterPro" id="IPR040676">
    <property type="entry name" value="DUF5641"/>
</dbReference>
<gene>
    <name evidence="10" type="primary">Acey_s0065.g3674</name>
    <name evidence="10" type="ORF">Y032_0065g3674</name>
</gene>
<dbReference type="CDD" id="cd01644">
    <property type="entry name" value="RT_pepA17"/>
    <property type="match status" value="1"/>
</dbReference>
<keyword evidence="2" id="KW-0548">Nucleotidyltransferase</keyword>
<dbReference type="Gene3D" id="3.30.420.10">
    <property type="entry name" value="Ribonuclease H-like superfamily/Ribonuclease H"/>
    <property type="match status" value="1"/>
</dbReference>
<dbReference type="PROSITE" id="PS50175">
    <property type="entry name" value="ASP_PROT_RETROV"/>
    <property type="match status" value="1"/>
</dbReference>
<dbReference type="OrthoDB" id="5920525at2759"/>
<keyword evidence="3" id="KW-0540">Nuclease</keyword>
<feature type="compositionally biased region" description="Polar residues" evidence="7">
    <location>
        <begin position="2003"/>
        <end position="2020"/>
    </location>
</feature>
<feature type="region of interest" description="Disordered" evidence="7">
    <location>
        <begin position="153"/>
        <end position="187"/>
    </location>
</feature>
<feature type="domain" description="Integrase catalytic" evidence="9">
    <location>
        <begin position="1608"/>
        <end position="1791"/>
    </location>
</feature>
<protein>
    <recommendedName>
        <fullName evidence="12">Integrase catalytic domain-containing protein</fullName>
    </recommendedName>
</protein>
<feature type="domain" description="Peptidase A2" evidence="8">
    <location>
        <begin position="662"/>
        <end position="746"/>
    </location>
</feature>
<dbReference type="InterPro" id="IPR012337">
    <property type="entry name" value="RNaseH-like_sf"/>
</dbReference>
<evidence type="ECO:0000313" key="11">
    <source>
        <dbReference type="Proteomes" id="UP000024635"/>
    </source>
</evidence>
<dbReference type="GO" id="GO:0004519">
    <property type="term" value="F:endonuclease activity"/>
    <property type="evidence" value="ECO:0007669"/>
    <property type="project" value="UniProtKB-KW"/>
</dbReference>
<evidence type="ECO:0008006" key="12">
    <source>
        <dbReference type="Google" id="ProtNLM"/>
    </source>
</evidence>
<name>A0A016U111_9BILA</name>
<keyword evidence="6" id="KW-0695">RNA-directed DNA polymerase</keyword>
<dbReference type="Gene3D" id="3.10.10.10">
    <property type="entry name" value="HIV Type 1 Reverse Transcriptase, subunit A, domain 1"/>
    <property type="match status" value="1"/>
</dbReference>
<dbReference type="GO" id="GO:0006508">
    <property type="term" value="P:proteolysis"/>
    <property type="evidence" value="ECO:0007669"/>
    <property type="project" value="InterPro"/>
</dbReference>
<feature type="region of interest" description="Disordered" evidence="7">
    <location>
        <begin position="469"/>
        <end position="515"/>
    </location>
</feature>
<keyword evidence="11" id="KW-1185">Reference proteome</keyword>